<evidence type="ECO:0000256" key="1">
    <source>
        <dbReference type="SAM" id="MobiDB-lite"/>
    </source>
</evidence>
<organism evidence="2 3">
    <name type="scientific">Oncorhynchus mykiss</name>
    <name type="common">Rainbow trout</name>
    <name type="synonym">Salmo gairdneri</name>
    <dbReference type="NCBI Taxonomy" id="8022"/>
    <lineage>
        <taxon>Eukaryota</taxon>
        <taxon>Metazoa</taxon>
        <taxon>Chordata</taxon>
        <taxon>Craniata</taxon>
        <taxon>Vertebrata</taxon>
        <taxon>Euteleostomi</taxon>
        <taxon>Actinopterygii</taxon>
        <taxon>Neopterygii</taxon>
        <taxon>Teleostei</taxon>
        <taxon>Protacanthopterygii</taxon>
        <taxon>Salmoniformes</taxon>
        <taxon>Salmonidae</taxon>
        <taxon>Salmoninae</taxon>
        <taxon>Oncorhynchus</taxon>
    </lineage>
</organism>
<feature type="compositionally biased region" description="Polar residues" evidence="1">
    <location>
        <begin position="147"/>
        <end position="157"/>
    </location>
</feature>
<dbReference type="AlphaFoldDB" id="A0A060ZIN5"/>
<proteinExistence type="predicted"/>
<feature type="compositionally biased region" description="Pro residues" evidence="1">
    <location>
        <begin position="125"/>
        <end position="134"/>
    </location>
</feature>
<dbReference type="STRING" id="8022.A0A060ZIN5"/>
<feature type="region of interest" description="Disordered" evidence="1">
    <location>
        <begin position="103"/>
        <end position="157"/>
    </location>
</feature>
<reference evidence="2" key="2">
    <citation type="submission" date="2014-03" db="EMBL/GenBank/DDBJ databases">
        <authorList>
            <person name="Genoscope - CEA"/>
        </authorList>
    </citation>
    <scope>NUCLEOTIDE SEQUENCE</scope>
</reference>
<evidence type="ECO:0000313" key="3">
    <source>
        <dbReference type="Proteomes" id="UP000193380"/>
    </source>
</evidence>
<accession>A0A060ZIN5</accession>
<name>A0A060ZIN5_ONCMY</name>
<sequence>MTRATQTTAEVPRVREHLSWHSDSNIIVFDISCSCADEEGNSQSETEERLPDLPLLSEQLLLDELWDMLGECLKELEESHDQHAVLVLQPAVEAFFLVHATERESKPPVRDTRESQLSHIKDEPPPLSPAPLTPATPSSLDPFFSREPSSMHISSNLPPDTQKFLRFAGEFWD</sequence>
<dbReference type="EMBL" id="FR963804">
    <property type="protein sequence ID" value="CDR01030.1"/>
    <property type="molecule type" value="Genomic_DNA"/>
</dbReference>
<gene>
    <name evidence="2" type="ORF">GSONMT00010842001</name>
</gene>
<protein>
    <submittedName>
        <fullName evidence="2">Uncharacterized protein</fullName>
    </submittedName>
</protein>
<evidence type="ECO:0000313" key="2">
    <source>
        <dbReference type="EMBL" id="CDR01030.1"/>
    </source>
</evidence>
<dbReference type="PaxDb" id="8022-A0A060ZIN5"/>
<feature type="compositionally biased region" description="Basic and acidic residues" evidence="1">
    <location>
        <begin position="103"/>
        <end position="124"/>
    </location>
</feature>
<reference evidence="2" key="1">
    <citation type="journal article" date="2014" name="Nat. Commun.">
        <title>The rainbow trout genome provides novel insights into evolution after whole-genome duplication in vertebrates.</title>
        <authorList>
            <person name="Berthelot C."/>
            <person name="Brunet F."/>
            <person name="Chalopin D."/>
            <person name="Juanchich A."/>
            <person name="Bernard M."/>
            <person name="Noel B."/>
            <person name="Bento P."/>
            <person name="Da Silva C."/>
            <person name="Labadie K."/>
            <person name="Alberti A."/>
            <person name="Aury J.M."/>
            <person name="Louis A."/>
            <person name="Dehais P."/>
            <person name="Bardou P."/>
            <person name="Montfort J."/>
            <person name="Klopp C."/>
            <person name="Cabau C."/>
            <person name="Gaspin C."/>
            <person name="Thorgaard G.H."/>
            <person name="Boussaha M."/>
            <person name="Quillet E."/>
            <person name="Guyomard R."/>
            <person name="Galiana D."/>
            <person name="Bobe J."/>
            <person name="Volff J.N."/>
            <person name="Genet C."/>
            <person name="Wincker P."/>
            <person name="Jaillon O."/>
            <person name="Roest Crollius H."/>
            <person name="Guiguen Y."/>
        </authorList>
    </citation>
    <scope>NUCLEOTIDE SEQUENCE [LARGE SCALE GENOMIC DNA]</scope>
</reference>
<dbReference type="Proteomes" id="UP000193380">
    <property type="component" value="Unassembled WGS sequence"/>
</dbReference>